<feature type="transmembrane region" description="Helical" evidence="7">
    <location>
        <begin position="312"/>
        <end position="332"/>
    </location>
</feature>
<feature type="transmembrane region" description="Helical" evidence="7">
    <location>
        <begin position="524"/>
        <end position="543"/>
    </location>
</feature>
<dbReference type="InterPro" id="IPR004869">
    <property type="entry name" value="MMPL_dom"/>
</dbReference>
<gene>
    <name evidence="9" type="ORF">GCM10009663_76670</name>
</gene>
<name>A0ABN1UAA8_9ACTN</name>
<dbReference type="Pfam" id="PF03176">
    <property type="entry name" value="MMPL"/>
    <property type="match status" value="2"/>
</dbReference>
<feature type="transmembrane region" description="Helical" evidence="7">
    <location>
        <begin position="550"/>
        <end position="571"/>
    </location>
</feature>
<feature type="transmembrane region" description="Helical" evidence="7">
    <location>
        <begin position="667"/>
        <end position="692"/>
    </location>
</feature>
<keyword evidence="5 7" id="KW-0472">Membrane</keyword>
<dbReference type="InterPro" id="IPR050545">
    <property type="entry name" value="Mycobact_MmpL"/>
</dbReference>
<evidence type="ECO:0000256" key="5">
    <source>
        <dbReference type="ARBA" id="ARBA00023136"/>
    </source>
</evidence>
<feature type="domain" description="Membrane transport protein MMPL" evidence="8">
    <location>
        <begin position="44"/>
        <end position="365"/>
    </location>
</feature>
<dbReference type="Gene3D" id="1.20.1640.10">
    <property type="entry name" value="Multidrug efflux transporter AcrB transmembrane domain"/>
    <property type="match status" value="2"/>
</dbReference>
<dbReference type="EMBL" id="BAAALD010000169">
    <property type="protein sequence ID" value="GAA1127339.1"/>
    <property type="molecule type" value="Genomic_DNA"/>
</dbReference>
<feature type="domain" description="Membrane transport protein MMPL" evidence="8">
    <location>
        <begin position="436"/>
        <end position="702"/>
    </location>
</feature>
<feature type="transmembrane region" description="Helical" evidence="7">
    <location>
        <begin position="281"/>
        <end position="306"/>
    </location>
</feature>
<organism evidence="9 10">
    <name type="scientific">Kitasatospora arboriphila</name>
    <dbReference type="NCBI Taxonomy" id="258052"/>
    <lineage>
        <taxon>Bacteria</taxon>
        <taxon>Bacillati</taxon>
        <taxon>Actinomycetota</taxon>
        <taxon>Actinomycetes</taxon>
        <taxon>Kitasatosporales</taxon>
        <taxon>Streptomycetaceae</taxon>
        <taxon>Kitasatospora</taxon>
    </lineage>
</organism>
<dbReference type="PANTHER" id="PTHR33406">
    <property type="entry name" value="MEMBRANE PROTEIN MJ1562-RELATED"/>
    <property type="match status" value="1"/>
</dbReference>
<dbReference type="PANTHER" id="PTHR33406:SF13">
    <property type="entry name" value="MEMBRANE PROTEIN YDFJ"/>
    <property type="match status" value="1"/>
</dbReference>
<keyword evidence="3 7" id="KW-0812">Transmembrane</keyword>
<evidence type="ECO:0000256" key="4">
    <source>
        <dbReference type="ARBA" id="ARBA00022989"/>
    </source>
</evidence>
<proteinExistence type="predicted"/>
<keyword evidence="4 7" id="KW-1133">Transmembrane helix</keyword>
<feature type="transmembrane region" description="Helical" evidence="7">
    <location>
        <begin position="366"/>
        <end position="388"/>
    </location>
</feature>
<evidence type="ECO:0000256" key="7">
    <source>
        <dbReference type="SAM" id="Phobius"/>
    </source>
</evidence>
<feature type="transmembrane region" description="Helical" evidence="7">
    <location>
        <begin position="636"/>
        <end position="655"/>
    </location>
</feature>
<reference evidence="9 10" key="1">
    <citation type="journal article" date="2019" name="Int. J. Syst. Evol. Microbiol.">
        <title>The Global Catalogue of Microorganisms (GCM) 10K type strain sequencing project: providing services to taxonomists for standard genome sequencing and annotation.</title>
        <authorList>
            <consortium name="The Broad Institute Genomics Platform"/>
            <consortium name="The Broad Institute Genome Sequencing Center for Infectious Disease"/>
            <person name="Wu L."/>
            <person name="Ma J."/>
        </authorList>
    </citation>
    <scope>NUCLEOTIDE SEQUENCE [LARGE SCALE GENOMIC DNA]</scope>
    <source>
        <strain evidence="9 10">JCM 13002</strain>
    </source>
</reference>
<evidence type="ECO:0000256" key="3">
    <source>
        <dbReference type="ARBA" id="ARBA00022692"/>
    </source>
</evidence>
<evidence type="ECO:0000256" key="1">
    <source>
        <dbReference type="ARBA" id="ARBA00004651"/>
    </source>
</evidence>
<keyword evidence="10" id="KW-1185">Reference proteome</keyword>
<evidence type="ECO:0000256" key="6">
    <source>
        <dbReference type="SAM" id="MobiDB-lite"/>
    </source>
</evidence>
<keyword evidence="2" id="KW-1003">Cell membrane</keyword>
<dbReference type="Proteomes" id="UP001499987">
    <property type="component" value="Unassembled WGS sequence"/>
</dbReference>
<dbReference type="SUPFAM" id="SSF82866">
    <property type="entry name" value="Multidrug efflux transporter AcrB transmembrane domain"/>
    <property type="match status" value="2"/>
</dbReference>
<comment type="caution">
    <text evidence="9">The sequence shown here is derived from an EMBL/GenBank/DDBJ whole genome shotgun (WGS) entry which is preliminary data.</text>
</comment>
<evidence type="ECO:0000256" key="2">
    <source>
        <dbReference type="ARBA" id="ARBA00022475"/>
    </source>
</evidence>
<feature type="compositionally biased region" description="Low complexity" evidence="6">
    <location>
        <begin position="731"/>
        <end position="743"/>
    </location>
</feature>
<feature type="transmembrane region" description="Helical" evidence="7">
    <location>
        <begin position="182"/>
        <end position="201"/>
    </location>
</feature>
<feature type="region of interest" description="Disordered" evidence="6">
    <location>
        <begin position="731"/>
        <end position="762"/>
    </location>
</feature>
<evidence type="ECO:0000313" key="9">
    <source>
        <dbReference type="EMBL" id="GAA1127339.1"/>
    </source>
</evidence>
<feature type="transmembrane region" description="Helical" evidence="7">
    <location>
        <begin position="236"/>
        <end position="256"/>
    </location>
</feature>
<sequence length="762" mass="76588">MPMFTAVGRWCARRPKRVVAAWLLLLAAALAAVGVLGSVTTEAVSIPGSDSQAARDLGDEAFPGSASGRQPLVLHTAADGPLLTSPASTEAVKQAAAAIARVDHVVAVTTPYDPAGAKAISADGRTGYLSVELDVTGREITPGITDRITAAAAPATAAGIEVTPGGFLAAAVDKGSTGHSEAIGLAAAFVVLALTFGGLVAAGLPLLAGGLGLGISLSVLGLVGHLVDMPSSGETIAAMIGLGVGIDYTLFGLTRFRELLAAGVGREEAAVRTTAGSGKAVAFAGSAVIAALAGLALGGIPLLYALALAPGIAVLVAVGINLTLLPAVLVLLGPRLAARPRRGAKADQAGPRGWGRIAEVVAARPWRCLIAATLLVGALALPAAQLAFGQLDAGSNATGSASRTAYDRLATAFGPGINGTLQVTDTLATPAEGPTDDRVTAVTRALQTTPGVAAAGQPQLSTDKHSVRWQVTPATAPSDPATADLVDRLRGETLPAAAGPGDTVHVGGTPAAQADLNDRLARRMPLVVGFVLAIAGLLLLLAFRAPVVAVKAAVMNLVSVGAAYGVLTAVFQQGHGAGLLGLDGPVPIPGYVPLLMFAVLFGLSMDYEVFLLTAVRTAYLRHRDNRRAVVEGLGGTGRIISSAALIMVSVFLSYLLSDDPVVKMFGIGLATAVALDATVVRGILVPSTMVLLGRGNWWLPRRLDALLPHIDIEGDGTEALLAQAAEPVATEPAAAAPGAAESAAAERTDAEQTALPTAAGAP</sequence>
<feature type="transmembrane region" description="Helical" evidence="7">
    <location>
        <begin position="206"/>
        <end position="224"/>
    </location>
</feature>
<protein>
    <submittedName>
        <fullName evidence="9">MMPL family transporter</fullName>
    </submittedName>
</protein>
<comment type="subcellular location">
    <subcellularLocation>
        <location evidence="1">Cell membrane</location>
        <topology evidence="1">Multi-pass membrane protein</topology>
    </subcellularLocation>
</comment>
<evidence type="ECO:0000313" key="10">
    <source>
        <dbReference type="Proteomes" id="UP001499987"/>
    </source>
</evidence>
<evidence type="ECO:0000259" key="8">
    <source>
        <dbReference type="Pfam" id="PF03176"/>
    </source>
</evidence>
<feature type="transmembrane region" description="Helical" evidence="7">
    <location>
        <begin position="591"/>
        <end position="615"/>
    </location>
</feature>
<accession>A0ABN1UAA8</accession>